<keyword evidence="1" id="KW-0472">Membrane</keyword>
<accession>A0A1M7EH46</accession>
<feature type="transmembrane region" description="Helical" evidence="1">
    <location>
        <begin position="100"/>
        <end position="120"/>
    </location>
</feature>
<dbReference type="EMBL" id="FRBR01000007">
    <property type="protein sequence ID" value="SHL90950.1"/>
    <property type="molecule type" value="Genomic_DNA"/>
</dbReference>
<dbReference type="STRING" id="337701.SAMN05444398_10767"/>
<proteinExistence type="predicted"/>
<feature type="transmembrane region" description="Helical" evidence="1">
    <location>
        <begin position="132"/>
        <end position="155"/>
    </location>
</feature>
<dbReference type="OrthoDB" id="5189031at2"/>
<keyword evidence="1" id="KW-0812">Transmembrane</keyword>
<dbReference type="AlphaFoldDB" id="A0A1M7EH46"/>
<feature type="transmembrane region" description="Helical" evidence="1">
    <location>
        <begin position="44"/>
        <end position="65"/>
    </location>
</feature>
<dbReference type="Proteomes" id="UP000183974">
    <property type="component" value="Unassembled WGS sequence"/>
</dbReference>
<dbReference type="PANTHER" id="PTHR33802:SF1">
    <property type="entry name" value="XK-RELATED PROTEIN"/>
    <property type="match status" value="1"/>
</dbReference>
<protein>
    <recommendedName>
        <fullName evidence="4">TspO and MBR related proteins</fullName>
    </recommendedName>
</protein>
<reference evidence="2 3" key="1">
    <citation type="submission" date="2016-11" db="EMBL/GenBank/DDBJ databases">
        <authorList>
            <person name="Jaros S."/>
            <person name="Januszkiewicz K."/>
            <person name="Wedrychowicz H."/>
        </authorList>
    </citation>
    <scope>NUCLEOTIDE SEQUENCE [LARGE SCALE GENOMIC DNA]</scope>
    <source>
        <strain evidence="2 3">DSM 29589</strain>
    </source>
</reference>
<keyword evidence="1" id="KW-1133">Transmembrane helix</keyword>
<sequence length="239" mass="25122">MKAILTLTAALAFALSPLTTEGFNGFRPDQFPIPQVDPPVQPAGFAFAIWGPIYLWLIAGALFGLLKRDRAPGWDVARWPLIASLVIGAAWIPVAQFSPLWATVLIWAMLGTALWALVTAGAEDRLWLRTPIALYAGWLTAASCVALALILAGHGFMSGQAAALALIGVALLIALVVLVLRPDTPEYAATMGWALVGIAASNVSPANISVLMLCGAGLAMLALSVRRSSIDTHARPPHG</sequence>
<evidence type="ECO:0000256" key="1">
    <source>
        <dbReference type="SAM" id="Phobius"/>
    </source>
</evidence>
<feature type="transmembrane region" description="Helical" evidence="1">
    <location>
        <begin position="209"/>
        <end position="225"/>
    </location>
</feature>
<feature type="transmembrane region" description="Helical" evidence="1">
    <location>
        <begin position="161"/>
        <end position="180"/>
    </location>
</feature>
<name>A0A1M7EH46_9RHOB</name>
<keyword evidence="3" id="KW-1185">Reference proteome</keyword>
<evidence type="ECO:0008006" key="4">
    <source>
        <dbReference type="Google" id="ProtNLM"/>
    </source>
</evidence>
<feature type="transmembrane region" description="Helical" evidence="1">
    <location>
        <begin position="77"/>
        <end position="94"/>
    </location>
</feature>
<evidence type="ECO:0000313" key="2">
    <source>
        <dbReference type="EMBL" id="SHL90950.1"/>
    </source>
</evidence>
<organism evidence="2 3">
    <name type="scientific">Roseovarius pacificus</name>
    <dbReference type="NCBI Taxonomy" id="337701"/>
    <lineage>
        <taxon>Bacteria</taxon>
        <taxon>Pseudomonadati</taxon>
        <taxon>Pseudomonadota</taxon>
        <taxon>Alphaproteobacteria</taxon>
        <taxon>Rhodobacterales</taxon>
        <taxon>Roseobacteraceae</taxon>
        <taxon>Roseovarius</taxon>
    </lineage>
</organism>
<gene>
    <name evidence="2" type="ORF">SAMN05444398_10767</name>
</gene>
<dbReference type="PANTHER" id="PTHR33802">
    <property type="entry name" value="SI:CH211-161H7.5-RELATED"/>
    <property type="match status" value="1"/>
</dbReference>
<feature type="transmembrane region" description="Helical" evidence="1">
    <location>
        <begin position="187"/>
        <end position="203"/>
    </location>
</feature>
<evidence type="ECO:0000313" key="3">
    <source>
        <dbReference type="Proteomes" id="UP000183974"/>
    </source>
</evidence>